<evidence type="ECO:0000256" key="1">
    <source>
        <dbReference type="ARBA" id="ARBA00022527"/>
    </source>
</evidence>
<evidence type="ECO:0000313" key="4">
    <source>
        <dbReference type="EMBL" id="SKA34792.1"/>
    </source>
</evidence>
<dbReference type="GO" id="GO:0004674">
    <property type="term" value="F:protein serine/threonine kinase activity"/>
    <property type="evidence" value="ECO:0007669"/>
    <property type="project" value="UniProtKB-KW"/>
</dbReference>
<keyword evidence="1" id="KW-0723">Serine/threonine-protein kinase</keyword>
<evidence type="ECO:0000259" key="3">
    <source>
        <dbReference type="Pfam" id="PF13581"/>
    </source>
</evidence>
<dbReference type="Pfam" id="PF13581">
    <property type="entry name" value="HATPase_c_2"/>
    <property type="match status" value="1"/>
</dbReference>
<sequence>MSRAVLLPHAPSSVTSARQHLCSDLHALGIGEAKIDDAALIVSELLSNALRHAAPLPPPFPTGTVRVCWNIVLVPEEPAANGWIEISVSDGGAETLPRIARPSLSALGGRGLGIVQHLAAKWGTEVDDSTTTVWAVIDIPADEGNVGGHAGTPVETCSRGSDRSGELATSQGMRA</sequence>
<dbReference type="PANTHER" id="PTHR35526:SF3">
    <property type="entry name" value="ANTI-SIGMA-F FACTOR RSBW"/>
    <property type="match status" value="1"/>
</dbReference>
<feature type="region of interest" description="Disordered" evidence="2">
    <location>
        <begin position="145"/>
        <end position="175"/>
    </location>
</feature>
<keyword evidence="5" id="KW-1185">Reference proteome</keyword>
<dbReference type="PANTHER" id="PTHR35526">
    <property type="entry name" value="ANTI-SIGMA-F FACTOR RSBW-RELATED"/>
    <property type="match status" value="1"/>
</dbReference>
<keyword evidence="4" id="KW-0808">Transferase</keyword>
<feature type="domain" description="Histidine kinase/HSP90-like ATPase" evidence="3">
    <location>
        <begin position="8"/>
        <end position="135"/>
    </location>
</feature>
<dbReference type="SUPFAM" id="SSF55874">
    <property type="entry name" value="ATPase domain of HSP90 chaperone/DNA topoisomerase II/histidine kinase"/>
    <property type="match status" value="1"/>
</dbReference>
<dbReference type="InterPro" id="IPR050267">
    <property type="entry name" value="Anti-sigma-factor_SerPK"/>
</dbReference>
<dbReference type="STRING" id="1122192.SAMN02745673_04392"/>
<accession>A0A1T4T2Y4</accession>
<reference evidence="4 5" key="1">
    <citation type="submission" date="2017-02" db="EMBL/GenBank/DDBJ databases">
        <authorList>
            <person name="Peterson S.W."/>
        </authorList>
    </citation>
    <scope>NUCLEOTIDE SEQUENCE [LARGE SCALE GENOMIC DNA]</scope>
    <source>
        <strain evidence="4 5">DSM 45154</strain>
    </source>
</reference>
<keyword evidence="4" id="KW-0418">Kinase</keyword>
<gene>
    <name evidence="4" type="ORF">SAMN02745673_04392</name>
</gene>
<dbReference type="OrthoDB" id="3473090at2"/>
<name>A0A1T4T2Y4_9ACTN</name>
<dbReference type="AlphaFoldDB" id="A0A1T4T2Y4"/>
<dbReference type="EMBL" id="FUWS01000013">
    <property type="protein sequence ID" value="SKA34792.1"/>
    <property type="molecule type" value="Genomic_DNA"/>
</dbReference>
<evidence type="ECO:0000256" key="2">
    <source>
        <dbReference type="SAM" id="MobiDB-lite"/>
    </source>
</evidence>
<dbReference type="Proteomes" id="UP000190637">
    <property type="component" value="Unassembled WGS sequence"/>
</dbReference>
<organism evidence="4 5">
    <name type="scientific">Marinactinospora thermotolerans DSM 45154</name>
    <dbReference type="NCBI Taxonomy" id="1122192"/>
    <lineage>
        <taxon>Bacteria</taxon>
        <taxon>Bacillati</taxon>
        <taxon>Actinomycetota</taxon>
        <taxon>Actinomycetes</taxon>
        <taxon>Streptosporangiales</taxon>
        <taxon>Nocardiopsidaceae</taxon>
        <taxon>Marinactinospora</taxon>
    </lineage>
</organism>
<protein>
    <submittedName>
        <fullName evidence="4">Anti-sigma regulatory factor (Ser/Thr protein kinase)</fullName>
    </submittedName>
</protein>
<dbReference type="CDD" id="cd16936">
    <property type="entry name" value="HATPase_RsbW-like"/>
    <property type="match status" value="1"/>
</dbReference>
<dbReference type="Gene3D" id="3.30.565.10">
    <property type="entry name" value="Histidine kinase-like ATPase, C-terminal domain"/>
    <property type="match status" value="1"/>
</dbReference>
<proteinExistence type="predicted"/>
<evidence type="ECO:0000313" key="5">
    <source>
        <dbReference type="Proteomes" id="UP000190637"/>
    </source>
</evidence>
<dbReference type="InterPro" id="IPR036890">
    <property type="entry name" value="HATPase_C_sf"/>
</dbReference>
<dbReference type="InterPro" id="IPR003594">
    <property type="entry name" value="HATPase_dom"/>
</dbReference>